<dbReference type="STRING" id="1328759.A0A5C2RY33"/>
<protein>
    <recommendedName>
        <fullName evidence="4">BTB domain-containing protein</fullName>
    </recommendedName>
</protein>
<dbReference type="OrthoDB" id="3036049at2759"/>
<evidence type="ECO:0000313" key="3">
    <source>
        <dbReference type="Proteomes" id="UP000313359"/>
    </source>
</evidence>
<name>A0A5C2RY33_9APHY</name>
<accession>A0A5C2RY33</accession>
<dbReference type="EMBL" id="ML122291">
    <property type="protein sequence ID" value="RPD55975.1"/>
    <property type="molecule type" value="Genomic_DNA"/>
</dbReference>
<evidence type="ECO:0000256" key="1">
    <source>
        <dbReference type="SAM" id="MobiDB-lite"/>
    </source>
</evidence>
<evidence type="ECO:0008006" key="4">
    <source>
        <dbReference type="Google" id="ProtNLM"/>
    </source>
</evidence>
<feature type="region of interest" description="Disordered" evidence="1">
    <location>
        <begin position="1"/>
        <end position="24"/>
    </location>
</feature>
<keyword evidence="3" id="KW-1185">Reference proteome</keyword>
<dbReference type="Proteomes" id="UP000313359">
    <property type="component" value="Unassembled WGS sequence"/>
</dbReference>
<dbReference type="CDD" id="cd18186">
    <property type="entry name" value="BTB_POZ_ZBTB_KLHL-like"/>
    <property type="match status" value="1"/>
</dbReference>
<evidence type="ECO:0000313" key="2">
    <source>
        <dbReference type="EMBL" id="RPD55975.1"/>
    </source>
</evidence>
<gene>
    <name evidence="2" type="ORF">L227DRAFT_532439</name>
</gene>
<dbReference type="AlphaFoldDB" id="A0A5C2RY33"/>
<reference evidence="2" key="1">
    <citation type="journal article" date="2018" name="Genome Biol. Evol.">
        <title>Genomics and development of Lentinus tigrinus, a white-rot wood-decaying mushroom with dimorphic fruiting bodies.</title>
        <authorList>
            <person name="Wu B."/>
            <person name="Xu Z."/>
            <person name="Knudson A."/>
            <person name="Carlson A."/>
            <person name="Chen N."/>
            <person name="Kovaka S."/>
            <person name="LaButti K."/>
            <person name="Lipzen A."/>
            <person name="Pennachio C."/>
            <person name="Riley R."/>
            <person name="Schakwitz W."/>
            <person name="Umezawa K."/>
            <person name="Ohm R.A."/>
            <person name="Grigoriev I.V."/>
            <person name="Nagy L.G."/>
            <person name="Gibbons J."/>
            <person name="Hibbett D."/>
        </authorList>
    </citation>
    <scope>NUCLEOTIDE SEQUENCE [LARGE SCALE GENOMIC DNA]</scope>
    <source>
        <strain evidence="2">ALCF2SS1-6</strain>
    </source>
</reference>
<dbReference type="Gene3D" id="3.30.710.10">
    <property type="entry name" value="Potassium Channel Kv1.1, Chain A"/>
    <property type="match status" value="1"/>
</dbReference>
<organism evidence="2 3">
    <name type="scientific">Lentinus tigrinus ALCF2SS1-6</name>
    <dbReference type="NCBI Taxonomy" id="1328759"/>
    <lineage>
        <taxon>Eukaryota</taxon>
        <taxon>Fungi</taxon>
        <taxon>Dikarya</taxon>
        <taxon>Basidiomycota</taxon>
        <taxon>Agaricomycotina</taxon>
        <taxon>Agaricomycetes</taxon>
        <taxon>Polyporales</taxon>
        <taxon>Polyporaceae</taxon>
        <taxon>Lentinus</taxon>
    </lineage>
</organism>
<dbReference type="InterPro" id="IPR011333">
    <property type="entry name" value="SKP1/BTB/POZ_sf"/>
</dbReference>
<proteinExistence type="predicted"/>
<sequence length="336" mass="37942">MNTSSADSGPARKRTRYDEDAPQPQGLADLIRDKEFWLDDGSIVLVSQKTAFKVYKGLLAAQSPVFADMVATATPDPEHSLEGCPVVHLSDSPEDLRHFLRALLPNTRRCIFVEPAEVPFTFMQLSALVRLSHKYQVEDIQSQAIAILKKCFSDNFRDWNANESCIPFAVPENPAAGIEVIHLARLTDTLKLLPSAFYFCITGGSKVLDGWRREDGTVVRLEVDDLKKLFSGYGKLQRMANSFISSIYTLTPSQRCDTRSKCLVVLLAIQKAYPEVHPEPSLLDKLEQVIEYLRERHGLCSACGEMLRDNEKEARFKVWKSLPTLFELTIDDWESE</sequence>